<reference evidence="6 7" key="1">
    <citation type="journal article" date="2018" name="Mol. Plant">
        <title>The genome of Artemisia annua provides insight into the evolution of Asteraceae family and artemisinin biosynthesis.</title>
        <authorList>
            <person name="Shen Q."/>
            <person name="Zhang L."/>
            <person name="Liao Z."/>
            <person name="Wang S."/>
            <person name="Yan T."/>
            <person name="Shi P."/>
            <person name="Liu M."/>
            <person name="Fu X."/>
            <person name="Pan Q."/>
            <person name="Wang Y."/>
            <person name="Lv Z."/>
            <person name="Lu X."/>
            <person name="Zhang F."/>
            <person name="Jiang W."/>
            <person name="Ma Y."/>
            <person name="Chen M."/>
            <person name="Hao X."/>
            <person name="Li L."/>
            <person name="Tang Y."/>
            <person name="Lv G."/>
            <person name="Zhou Y."/>
            <person name="Sun X."/>
            <person name="Brodelius P.E."/>
            <person name="Rose J.K.C."/>
            <person name="Tang K."/>
        </authorList>
    </citation>
    <scope>NUCLEOTIDE SEQUENCE [LARGE SCALE GENOMIC DNA]</scope>
    <source>
        <strain evidence="7">cv. Huhao1</strain>
        <tissue evidence="6">Leaf</tissue>
    </source>
</reference>
<keyword evidence="7" id="KW-1185">Reference proteome</keyword>
<keyword evidence="4 6" id="KW-0418">Kinase</keyword>
<evidence type="ECO:0000313" key="6">
    <source>
        <dbReference type="EMBL" id="PWA91504.1"/>
    </source>
</evidence>
<keyword evidence="3" id="KW-0547">Nucleotide-binding</keyword>
<keyword evidence="6" id="KW-0670">Pyruvate</keyword>
<keyword evidence="1" id="KW-0723">Serine/threonine-protein kinase</keyword>
<evidence type="ECO:0000256" key="2">
    <source>
        <dbReference type="ARBA" id="ARBA00022679"/>
    </source>
</evidence>
<dbReference type="GO" id="GO:0005524">
    <property type="term" value="F:ATP binding"/>
    <property type="evidence" value="ECO:0007669"/>
    <property type="project" value="InterPro"/>
</dbReference>
<dbReference type="OrthoDB" id="416832at2759"/>
<dbReference type="Proteomes" id="UP000245207">
    <property type="component" value="Unassembled WGS sequence"/>
</dbReference>
<dbReference type="InterPro" id="IPR005177">
    <property type="entry name" value="Kinase-pyrophosphorylase"/>
</dbReference>
<evidence type="ECO:0000256" key="4">
    <source>
        <dbReference type="ARBA" id="ARBA00022777"/>
    </source>
</evidence>
<protein>
    <submittedName>
        <fullName evidence="6">Pyruvate, phosphate dikinase regulatory protein, chloroplastic</fullName>
    </submittedName>
</protein>
<proteinExistence type="predicted"/>
<name>A0A2U1Q0D6_ARTAN</name>
<organism evidence="6 7">
    <name type="scientific">Artemisia annua</name>
    <name type="common">Sweet wormwood</name>
    <dbReference type="NCBI Taxonomy" id="35608"/>
    <lineage>
        <taxon>Eukaryota</taxon>
        <taxon>Viridiplantae</taxon>
        <taxon>Streptophyta</taxon>
        <taxon>Embryophyta</taxon>
        <taxon>Tracheophyta</taxon>
        <taxon>Spermatophyta</taxon>
        <taxon>Magnoliopsida</taxon>
        <taxon>eudicotyledons</taxon>
        <taxon>Gunneridae</taxon>
        <taxon>Pentapetalae</taxon>
        <taxon>asterids</taxon>
        <taxon>campanulids</taxon>
        <taxon>Asterales</taxon>
        <taxon>Asteraceae</taxon>
        <taxon>Asteroideae</taxon>
        <taxon>Anthemideae</taxon>
        <taxon>Artemisiinae</taxon>
        <taxon>Artemisia</taxon>
    </lineage>
</organism>
<dbReference type="STRING" id="35608.A0A2U1Q0D6"/>
<dbReference type="AlphaFoldDB" id="A0A2U1Q0D6"/>
<dbReference type="EMBL" id="PKPP01000538">
    <property type="protein sequence ID" value="PWA91504.1"/>
    <property type="molecule type" value="Genomic_DNA"/>
</dbReference>
<keyword evidence="5" id="KW-1133">Transmembrane helix</keyword>
<dbReference type="Pfam" id="PF03618">
    <property type="entry name" value="Kinase-PPPase"/>
    <property type="match status" value="1"/>
</dbReference>
<dbReference type="PANTHER" id="PTHR31756:SF3">
    <property type="entry name" value="PYRUVATE, PHOSPHATE DIKINASE REGULATORY PROTEIN 1, CHLOROPLASTIC"/>
    <property type="match status" value="1"/>
</dbReference>
<dbReference type="GO" id="GO:0004674">
    <property type="term" value="F:protein serine/threonine kinase activity"/>
    <property type="evidence" value="ECO:0007669"/>
    <property type="project" value="UniProtKB-KW"/>
</dbReference>
<evidence type="ECO:0000256" key="1">
    <source>
        <dbReference type="ARBA" id="ARBA00022527"/>
    </source>
</evidence>
<evidence type="ECO:0000256" key="3">
    <source>
        <dbReference type="ARBA" id="ARBA00022741"/>
    </source>
</evidence>
<keyword evidence="5" id="KW-0812">Transmembrane</keyword>
<evidence type="ECO:0000313" key="7">
    <source>
        <dbReference type="Proteomes" id="UP000245207"/>
    </source>
</evidence>
<feature type="transmembrane region" description="Helical" evidence="5">
    <location>
        <begin position="368"/>
        <end position="389"/>
    </location>
</feature>
<comment type="caution">
    <text evidence="6">The sequence shown here is derived from an EMBL/GenBank/DDBJ whole genome shotgun (WGS) entry which is preliminary data.</text>
</comment>
<keyword evidence="2" id="KW-0808">Transferase</keyword>
<accession>A0A2U1Q0D6</accession>
<dbReference type="PANTHER" id="PTHR31756">
    <property type="entry name" value="PYRUVATE, PHOSPHATE DIKINASE REGULATORY PROTEIN 1, CHLOROPLASTIC"/>
    <property type="match status" value="1"/>
</dbReference>
<gene>
    <name evidence="6" type="ORF">CTI12_AA089570</name>
</gene>
<sequence length="399" mass="45707">MEKIKQAARENAMLIYTLADENMDASVRHAFKRWGVPSTDILNPIIEEISLHLGVSPSGLPCGLPSRKFPLTEDYFKRIYSIDITIKQDDGDYQGKISRKEVANTLQRVLQEMLIQMTIVMLHLKNGRSEYGSAEVIPAPFWVTYLEILRIEKNEKSFSENSLTSVLKGKEKIFEEICDDTNIKFDFDELDTKNIELEHVVASLQKENEHLKVTYKNLFDSIKRSRAQNQISNKFDSQIVPNHFFEKEKSVLQMKIVELEKMAAQQTKDFGDAKNDFSIATEKCEKYFAHLENQNASLQAKLASSDHLSLQKEYNDLRTSYNALKAKFDVLNRSKGKSHVSNESKPQRLLLQNDGYVGISRKMFRQSLTFPTCFIMVNFIGAIATLSTYNSSTYYTGVT</sequence>
<evidence type="ECO:0000256" key="5">
    <source>
        <dbReference type="SAM" id="Phobius"/>
    </source>
</evidence>
<keyword evidence="5" id="KW-0472">Membrane</keyword>